<dbReference type="Pfam" id="PF13472">
    <property type="entry name" value="Lipase_GDSL_2"/>
    <property type="match status" value="1"/>
</dbReference>
<organism evidence="2 3">
    <name type="scientific">Brevibacillus fluminis</name>
    <dbReference type="NCBI Taxonomy" id="511487"/>
    <lineage>
        <taxon>Bacteria</taxon>
        <taxon>Bacillati</taxon>
        <taxon>Bacillota</taxon>
        <taxon>Bacilli</taxon>
        <taxon>Bacillales</taxon>
        <taxon>Paenibacillaceae</taxon>
        <taxon>Brevibacillus</taxon>
    </lineage>
</organism>
<proteinExistence type="predicted"/>
<dbReference type="RefSeq" id="WP_122921687.1">
    <property type="nucleotide sequence ID" value="NZ_RHHQ01000033.1"/>
</dbReference>
<feature type="domain" description="SGNH hydrolase-type esterase" evidence="1">
    <location>
        <begin position="93"/>
        <end position="264"/>
    </location>
</feature>
<dbReference type="Gene3D" id="3.40.50.1110">
    <property type="entry name" value="SGNH hydrolase"/>
    <property type="match status" value="1"/>
</dbReference>
<dbReference type="GO" id="GO:0004622">
    <property type="term" value="F:phosphatidylcholine lysophospholipase activity"/>
    <property type="evidence" value="ECO:0007669"/>
    <property type="project" value="TreeGrafter"/>
</dbReference>
<dbReference type="InterPro" id="IPR036514">
    <property type="entry name" value="SGNH_hydro_sf"/>
</dbReference>
<accession>A0A3M8CSC4</accession>
<dbReference type="InterPro" id="IPR013830">
    <property type="entry name" value="SGNH_hydro"/>
</dbReference>
<comment type="caution">
    <text evidence="2">The sequence shown here is derived from an EMBL/GenBank/DDBJ whole genome shotgun (WGS) entry which is preliminary data.</text>
</comment>
<reference evidence="2 3" key="1">
    <citation type="submission" date="2018-10" db="EMBL/GenBank/DDBJ databases">
        <title>Phylogenomics of Brevibacillus.</title>
        <authorList>
            <person name="Dunlap C."/>
        </authorList>
    </citation>
    <scope>NUCLEOTIDE SEQUENCE [LARGE SCALE GENOMIC DNA]</scope>
    <source>
        <strain evidence="2 3">JCM 15716</strain>
    </source>
</reference>
<name>A0A3M8CSC4_9BACL</name>
<dbReference type="InterPro" id="IPR051532">
    <property type="entry name" value="Ester_Hydrolysis_Enzymes"/>
</dbReference>
<protein>
    <recommendedName>
        <fullName evidence="1">SGNH hydrolase-type esterase domain-containing protein</fullName>
    </recommendedName>
</protein>
<evidence type="ECO:0000313" key="2">
    <source>
        <dbReference type="EMBL" id="RNB78518.1"/>
    </source>
</evidence>
<dbReference type="SUPFAM" id="SSF52266">
    <property type="entry name" value="SGNH hydrolase"/>
    <property type="match status" value="1"/>
</dbReference>
<evidence type="ECO:0000259" key="1">
    <source>
        <dbReference type="Pfam" id="PF13472"/>
    </source>
</evidence>
<keyword evidence="3" id="KW-1185">Reference proteome</keyword>
<dbReference type="PANTHER" id="PTHR30383:SF5">
    <property type="entry name" value="SGNH HYDROLASE-TYPE ESTERASE DOMAIN-CONTAINING PROTEIN"/>
    <property type="match status" value="1"/>
</dbReference>
<dbReference type="Proteomes" id="UP000271031">
    <property type="component" value="Unassembled WGS sequence"/>
</dbReference>
<gene>
    <name evidence="2" type="ORF">EDM56_30435</name>
</gene>
<evidence type="ECO:0000313" key="3">
    <source>
        <dbReference type="Proteomes" id="UP000271031"/>
    </source>
</evidence>
<dbReference type="EMBL" id="RHHQ01000033">
    <property type="protein sequence ID" value="RNB78518.1"/>
    <property type="molecule type" value="Genomic_DNA"/>
</dbReference>
<sequence length="279" mass="31298">MESALNPQWIKLVQNQHPEKLLPFARHLDDNALAAIYGMDANTYLTIKSLLAQQVRDTAQQLLEDQEFADRVDHLPFKADQTVIGVGESTTDDLLSWFEILRHLLELQRPQDRIRLINEGVSGHTSTQVLGRFSGIAARQPDWILFMIGSNDALRVGPDSTKTQVSLEETARNVTEIRRIAATRTKSWRVWMTPPTIDEERMAAFPFFQQAQISWRNADILAIGEMIRHLSDLVIDVQTRFGRQAPAAFIGMDGVHPTIAGHKAIVTLLVEELTGGKAG</sequence>
<dbReference type="PANTHER" id="PTHR30383">
    <property type="entry name" value="THIOESTERASE 1/PROTEASE 1/LYSOPHOSPHOLIPASE L1"/>
    <property type="match status" value="1"/>
</dbReference>
<dbReference type="OrthoDB" id="2513075at2"/>
<dbReference type="AlphaFoldDB" id="A0A3M8CSC4"/>